<dbReference type="RefSeq" id="WP_184136685.1">
    <property type="nucleotide sequence ID" value="NZ_JACHFL010000016.1"/>
</dbReference>
<dbReference type="Pfam" id="PF13531">
    <property type="entry name" value="SBP_bac_11"/>
    <property type="match status" value="1"/>
</dbReference>
<dbReference type="PANTHER" id="PTHR30632">
    <property type="entry name" value="MOLYBDATE-BINDING PERIPLASMIC PROTEIN"/>
    <property type="match status" value="1"/>
</dbReference>
<gene>
    <name evidence="7" type="ORF">HNQ08_004424</name>
</gene>
<dbReference type="AlphaFoldDB" id="A0A7W8JYS4"/>
<dbReference type="GO" id="GO:0015689">
    <property type="term" value="P:molybdate ion transport"/>
    <property type="evidence" value="ECO:0007669"/>
    <property type="project" value="InterPro"/>
</dbReference>
<feature type="binding site" evidence="5">
    <location>
        <position position="169"/>
    </location>
    <ligand>
        <name>molybdate</name>
        <dbReference type="ChEBI" id="CHEBI:36264"/>
    </ligand>
</feature>
<comment type="caution">
    <text evidence="7">The sequence shown here is derived from an EMBL/GenBank/DDBJ whole genome shotgun (WGS) entry which is preliminary data.</text>
</comment>
<dbReference type="Proteomes" id="UP000552709">
    <property type="component" value="Unassembled WGS sequence"/>
</dbReference>
<feature type="binding site" evidence="5">
    <location>
        <position position="187"/>
    </location>
    <ligand>
        <name>molybdate</name>
        <dbReference type="ChEBI" id="CHEBI:36264"/>
    </ligand>
</feature>
<dbReference type="NCBIfam" id="TIGR01256">
    <property type="entry name" value="modA"/>
    <property type="match status" value="1"/>
</dbReference>
<feature type="binding site" evidence="5">
    <location>
        <position position="56"/>
    </location>
    <ligand>
        <name>molybdate</name>
        <dbReference type="ChEBI" id="CHEBI:36264"/>
    </ligand>
</feature>
<keyword evidence="4 6" id="KW-0732">Signal</keyword>
<dbReference type="GO" id="GO:0030973">
    <property type="term" value="F:molybdate ion binding"/>
    <property type="evidence" value="ECO:0007669"/>
    <property type="project" value="UniProtKB-ARBA"/>
</dbReference>
<evidence type="ECO:0000256" key="5">
    <source>
        <dbReference type="PIRSR" id="PIRSR004846-1"/>
    </source>
</evidence>
<evidence type="ECO:0000256" key="1">
    <source>
        <dbReference type="ARBA" id="ARBA00009175"/>
    </source>
</evidence>
<dbReference type="EMBL" id="JACHFL010000016">
    <property type="protein sequence ID" value="MBB5365303.1"/>
    <property type="molecule type" value="Genomic_DNA"/>
</dbReference>
<dbReference type="SUPFAM" id="SSF53850">
    <property type="entry name" value="Periplasmic binding protein-like II"/>
    <property type="match status" value="1"/>
</dbReference>
<keyword evidence="3 5" id="KW-0479">Metal-binding</keyword>
<comment type="similarity">
    <text evidence="1">Belongs to the bacterial solute-binding protein ModA family.</text>
</comment>
<dbReference type="GO" id="GO:0046872">
    <property type="term" value="F:metal ion binding"/>
    <property type="evidence" value="ECO:0007669"/>
    <property type="project" value="UniProtKB-KW"/>
</dbReference>
<dbReference type="PANTHER" id="PTHR30632:SF0">
    <property type="entry name" value="SULFATE-BINDING PROTEIN"/>
    <property type="match status" value="1"/>
</dbReference>
<reference evidence="7 8" key="1">
    <citation type="submission" date="2020-08" db="EMBL/GenBank/DDBJ databases">
        <title>Genomic Encyclopedia of Type Strains, Phase IV (KMG-IV): sequencing the most valuable type-strain genomes for metagenomic binning, comparative biology and taxonomic classification.</title>
        <authorList>
            <person name="Goeker M."/>
        </authorList>
    </citation>
    <scope>NUCLEOTIDE SEQUENCE [LARGE SCALE GENOMIC DNA]</scope>
    <source>
        <strain evidence="7 8">DSM 27939</strain>
    </source>
</reference>
<feature type="signal peptide" evidence="6">
    <location>
        <begin position="1"/>
        <end position="19"/>
    </location>
</feature>
<feature type="chain" id="PRO_5030779384" evidence="6">
    <location>
        <begin position="20"/>
        <end position="282"/>
    </location>
</feature>
<dbReference type="CDD" id="cd13538">
    <property type="entry name" value="PBP2_ModA_like_1"/>
    <property type="match status" value="1"/>
</dbReference>
<protein>
    <submittedName>
        <fullName evidence="7">Molybdate transport system substrate-binding protein</fullName>
    </submittedName>
</protein>
<dbReference type="InterPro" id="IPR050682">
    <property type="entry name" value="ModA/WtpA"/>
</dbReference>
<dbReference type="GO" id="GO:1901359">
    <property type="term" value="F:tungstate binding"/>
    <property type="evidence" value="ECO:0007669"/>
    <property type="project" value="UniProtKB-ARBA"/>
</dbReference>
<evidence type="ECO:0000256" key="2">
    <source>
        <dbReference type="ARBA" id="ARBA00022505"/>
    </source>
</evidence>
<feature type="binding site" evidence="5">
    <location>
        <position position="29"/>
    </location>
    <ligand>
        <name>molybdate</name>
        <dbReference type="ChEBI" id="CHEBI:36264"/>
    </ligand>
</feature>
<dbReference type="InterPro" id="IPR005950">
    <property type="entry name" value="ModA"/>
</dbReference>
<organism evidence="7 8">
    <name type="scientific">Deinococcus humi</name>
    <dbReference type="NCBI Taxonomy" id="662880"/>
    <lineage>
        <taxon>Bacteria</taxon>
        <taxon>Thermotogati</taxon>
        <taxon>Deinococcota</taxon>
        <taxon>Deinococci</taxon>
        <taxon>Deinococcales</taxon>
        <taxon>Deinococcaceae</taxon>
        <taxon>Deinococcus</taxon>
    </lineage>
</organism>
<accession>A0A7W8JYS4</accession>
<evidence type="ECO:0000256" key="3">
    <source>
        <dbReference type="ARBA" id="ARBA00022723"/>
    </source>
</evidence>
<dbReference type="Gene3D" id="3.40.190.10">
    <property type="entry name" value="Periplasmic binding protein-like II"/>
    <property type="match status" value="2"/>
</dbReference>
<keyword evidence="2 5" id="KW-0500">Molybdenum</keyword>
<name>A0A7W8JYS4_9DEIO</name>
<sequence length="282" mass="29816">MILKLLASTLLLTLGSASAASLTVFAAASLTDAFAEIGRSFDAATGNTTTFQFAGSQALRTQLDNGARPDVYASANNAQFDPLVKSGLLSSGQPFLSNRLAVIAPRNNVKIQTLLDLSKPGVRLVIADKAVPVGDYTRRMISAIDKSGAYGKDFSGKFLKNVVSEEPNVRQVALKVQLGEADAAVVYSSDVTPALRPSVRVIALPTRFNQSASYPIGILKNSAHPEAAQAFVKFVLSAEGQAILKKWGFLKPPAQPATRISSVAVRAAIMGDDAMPTVRARK</sequence>
<evidence type="ECO:0000313" key="8">
    <source>
        <dbReference type="Proteomes" id="UP000552709"/>
    </source>
</evidence>
<dbReference type="FunFam" id="3.40.190.10:FF:000035">
    <property type="entry name" value="Molybdate ABC transporter substrate-binding protein"/>
    <property type="match status" value="1"/>
</dbReference>
<proteinExistence type="inferred from homology"/>
<evidence type="ECO:0000256" key="4">
    <source>
        <dbReference type="ARBA" id="ARBA00022729"/>
    </source>
</evidence>
<dbReference type="PIRSF" id="PIRSF004846">
    <property type="entry name" value="ModA"/>
    <property type="match status" value="1"/>
</dbReference>
<keyword evidence="8" id="KW-1185">Reference proteome</keyword>
<evidence type="ECO:0000256" key="6">
    <source>
        <dbReference type="SAM" id="SignalP"/>
    </source>
</evidence>
<evidence type="ECO:0000313" key="7">
    <source>
        <dbReference type="EMBL" id="MBB5365303.1"/>
    </source>
</evidence>